<keyword evidence="1" id="KW-0175">Coiled coil</keyword>
<evidence type="ECO:0000256" key="1">
    <source>
        <dbReference type="SAM" id="Coils"/>
    </source>
</evidence>
<dbReference type="AlphaFoldDB" id="A0A6V6ZE93"/>
<reference evidence="2 3" key="1">
    <citation type="submission" date="2020-06" db="EMBL/GenBank/DDBJ databases">
        <authorList>
            <person name="Criscuolo A."/>
        </authorList>
    </citation>
    <scope>NUCLEOTIDE SEQUENCE [LARGE SCALE GENOMIC DNA]</scope>
    <source>
        <strain evidence="3">CIP 110025</strain>
    </source>
</reference>
<proteinExistence type="predicted"/>
<evidence type="ECO:0000313" key="3">
    <source>
        <dbReference type="Proteomes" id="UP000556700"/>
    </source>
</evidence>
<protein>
    <submittedName>
        <fullName evidence="2">Uncharacterized protein</fullName>
    </submittedName>
</protein>
<dbReference type="Proteomes" id="UP000556700">
    <property type="component" value="Unassembled WGS sequence"/>
</dbReference>
<name>A0A6V6ZE93_9FLAO</name>
<evidence type="ECO:0000313" key="2">
    <source>
        <dbReference type="EMBL" id="CAD0009876.1"/>
    </source>
</evidence>
<comment type="caution">
    <text evidence="2">The sequence shown here is derived from an EMBL/GenBank/DDBJ whole genome shotgun (WGS) entry which is preliminary data.</text>
</comment>
<accession>A0A6V6ZE93</accession>
<feature type="coiled-coil region" evidence="1">
    <location>
        <begin position="15"/>
        <end position="42"/>
    </location>
</feature>
<gene>
    <name evidence="2" type="ORF">FLACHUCJ7_04516</name>
</gene>
<keyword evidence="3" id="KW-1185">Reference proteome</keyword>
<organism evidence="2 3">
    <name type="scientific">Flavobacterium chungangense</name>
    <dbReference type="NCBI Taxonomy" id="554283"/>
    <lineage>
        <taxon>Bacteria</taxon>
        <taxon>Pseudomonadati</taxon>
        <taxon>Bacteroidota</taxon>
        <taxon>Flavobacteriia</taxon>
        <taxon>Flavobacteriales</taxon>
        <taxon>Flavobacteriaceae</taxon>
        <taxon>Flavobacterium</taxon>
    </lineage>
</organism>
<dbReference type="EMBL" id="CAIJDO010000322">
    <property type="protein sequence ID" value="CAD0009876.1"/>
    <property type="molecule type" value="Genomic_DNA"/>
</dbReference>
<sequence>MLGWKAYDFFNPNLEKKFDQNISKLNDKRKELNEIVRLATLEISGKNIPNKAMDLDDVSDELSEKMEDLGFRSFRFESSNNCNEKYRFSFIAWEDWNTDNLNYVEIIYSPCDSETKKGFHSFDGGHIDVFGAGGDWKILSDTDFI</sequence>